<sequence>MPPFRFVTEQQTSPARVRTLEHTVEYSPPVTDWTGPEIRRRRKNHGLTQQQVADTLGVSLGSISKWEGVDRPRISDTNSAKLAELLPDDGTGEALEPVVKPQPAGPFRTAVEWSPAEIIRRRQRHDLTQRQLAEALGVSLRTVTGWEAEGRPPSGRHLAALQRVLRLPSDAVDYAGPYLDEASRDELLDALGEGPLLHEADTGQVLLRLVELHNQDRRRRGLPPLLDTSGVTPPLDLPEHRTSAGPDLDTAEQVNRTETSSHGGDTP</sequence>
<dbReference type="InterPro" id="IPR010982">
    <property type="entry name" value="Lambda_DNA-bd_dom_sf"/>
</dbReference>
<dbReference type="AlphaFoldDB" id="A0A1Y2MM19"/>
<evidence type="ECO:0000313" key="4">
    <source>
        <dbReference type="EMBL" id="OSY36111.1"/>
    </source>
</evidence>
<dbReference type="Proteomes" id="UP000194360">
    <property type="component" value="Unassembled WGS sequence"/>
</dbReference>
<gene>
    <name evidence="4" type="ORF">BG845_05626</name>
</gene>
<organism evidence="4 5">
    <name type="scientific">Pseudonocardia autotrophica</name>
    <name type="common">Amycolata autotrophica</name>
    <name type="synonym">Nocardia autotrophica</name>
    <dbReference type="NCBI Taxonomy" id="2074"/>
    <lineage>
        <taxon>Bacteria</taxon>
        <taxon>Bacillati</taxon>
        <taxon>Actinomycetota</taxon>
        <taxon>Actinomycetes</taxon>
        <taxon>Pseudonocardiales</taxon>
        <taxon>Pseudonocardiaceae</taxon>
        <taxon>Pseudonocardia</taxon>
    </lineage>
</organism>
<comment type="caution">
    <text evidence="4">The sequence shown here is derived from an EMBL/GenBank/DDBJ whole genome shotgun (WGS) entry which is preliminary data.</text>
</comment>
<protein>
    <submittedName>
        <fullName evidence="4">Transcriptional repressor DicA</fullName>
    </submittedName>
</protein>
<keyword evidence="5" id="KW-1185">Reference proteome</keyword>
<dbReference type="EMBL" id="MIGB01000043">
    <property type="protein sequence ID" value="OSY36111.1"/>
    <property type="molecule type" value="Genomic_DNA"/>
</dbReference>
<dbReference type="PROSITE" id="PS50943">
    <property type="entry name" value="HTH_CROC1"/>
    <property type="match status" value="2"/>
</dbReference>
<dbReference type="GO" id="GO:0003677">
    <property type="term" value="F:DNA binding"/>
    <property type="evidence" value="ECO:0007669"/>
    <property type="project" value="UniProtKB-KW"/>
</dbReference>
<dbReference type="CDD" id="cd00093">
    <property type="entry name" value="HTH_XRE"/>
    <property type="match status" value="2"/>
</dbReference>
<name>A0A1Y2MM19_PSEAH</name>
<reference evidence="4 5" key="1">
    <citation type="submission" date="2016-09" db="EMBL/GenBank/DDBJ databases">
        <title>Pseudonocardia autotrophica DSM535, a candidate organism with high potential of specific P450 cytochromes.</title>
        <authorList>
            <person name="Grumaz C."/>
            <person name="Vainshtein Y."/>
            <person name="Kirstahler P."/>
            <person name="Sohn K."/>
        </authorList>
    </citation>
    <scope>NUCLEOTIDE SEQUENCE [LARGE SCALE GENOMIC DNA]</scope>
    <source>
        <strain evidence="4 5">DSM 535</strain>
    </source>
</reference>
<evidence type="ECO:0000256" key="1">
    <source>
        <dbReference type="ARBA" id="ARBA00023125"/>
    </source>
</evidence>
<evidence type="ECO:0000259" key="3">
    <source>
        <dbReference type="PROSITE" id="PS50943"/>
    </source>
</evidence>
<evidence type="ECO:0000313" key="5">
    <source>
        <dbReference type="Proteomes" id="UP000194360"/>
    </source>
</evidence>
<feature type="domain" description="HTH cro/C1-type" evidence="3">
    <location>
        <begin position="38"/>
        <end position="67"/>
    </location>
</feature>
<feature type="compositionally biased region" description="Polar residues" evidence="2">
    <location>
        <begin position="252"/>
        <end position="267"/>
    </location>
</feature>
<dbReference type="PANTHER" id="PTHR46558:SF4">
    <property type="entry name" value="DNA-BIDING PHAGE PROTEIN"/>
    <property type="match status" value="1"/>
</dbReference>
<dbReference type="SUPFAM" id="SSF47413">
    <property type="entry name" value="lambda repressor-like DNA-binding domains"/>
    <property type="match status" value="2"/>
</dbReference>
<dbReference type="Pfam" id="PF01381">
    <property type="entry name" value="HTH_3"/>
    <property type="match status" value="2"/>
</dbReference>
<feature type="region of interest" description="Disordered" evidence="2">
    <location>
        <begin position="220"/>
        <end position="267"/>
    </location>
</feature>
<proteinExistence type="predicted"/>
<dbReference type="PANTHER" id="PTHR46558">
    <property type="entry name" value="TRACRIPTIONAL REGULATORY PROTEIN-RELATED-RELATED"/>
    <property type="match status" value="1"/>
</dbReference>
<dbReference type="SMART" id="SM00530">
    <property type="entry name" value="HTH_XRE"/>
    <property type="match status" value="2"/>
</dbReference>
<dbReference type="InterPro" id="IPR001387">
    <property type="entry name" value="Cro/C1-type_HTH"/>
</dbReference>
<accession>A0A1Y2MM19</accession>
<keyword evidence="1" id="KW-0238">DNA-binding</keyword>
<evidence type="ECO:0000256" key="2">
    <source>
        <dbReference type="SAM" id="MobiDB-lite"/>
    </source>
</evidence>
<dbReference type="Gene3D" id="1.10.260.40">
    <property type="entry name" value="lambda repressor-like DNA-binding domains"/>
    <property type="match status" value="2"/>
</dbReference>
<feature type="domain" description="HTH cro/C1-type" evidence="3">
    <location>
        <begin position="118"/>
        <end position="172"/>
    </location>
</feature>